<dbReference type="PANTHER" id="PTHR30249:SF3">
    <property type="entry name" value="MUREIN HYDROLASE EXPORT REGULATOR"/>
    <property type="match status" value="1"/>
</dbReference>
<gene>
    <name evidence="6" type="ORF">CBW46_011225</name>
</gene>
<keyword evidence="2 5" id="KW-0812">Transmembrane</keyword>
<protein>
    <submittedName>
        <fullName evidence="6">LrgB family protein</fullName>
    </submittedName>
</protein>
<dbReference type="PANTHER" id="PTHR30249">
    <property type="entry name" value="PUTATIVE SEROTONIN TRANSPORTER"/>
    <property type="match status" value="1"/>
</dbReference>
<sequence>MILALSCLIGTILIYWLAKRLYRVVPRVYLTPLLVTPIAVIALIECFHIPYETYNAGSQWLTEMIGPATVALAVPLYKNFAVFKKHAAVILTSVCSGAVVAFVTSVWFAERLHLSTEIMESLAPRSATTPIAMVISDGLGGIPNITAVFVMITGLTGMILGPVVVKMFRIQGDIARGVLFGTSAHAAGTAKAFEFGAVAGTISSIAMMVTAFVTLGFAPWLIKIFS</sequence>
<feature type="transmembrane region" description="Helical" evidence="5">
    <location>
        <begin position="199"/>
        <end position="222"/>
    </location>
</feature>
<dbReference type="Proteomes" id="UP000214746">
    <property type="component" value="Unassembled WGS sequence"/>
</dbReference>
<dbReference type="RefSeq" id="WP_089200105.1">
    <property type="nucleotide sequence ID" value="NZ_NHRJ02000005.1"/>
</dbReference>
<feature type="transmembrane region" description="Helical" evidence="5">
    <location>
        <begin position="89"/>
        <end position="109"/>
    </location>
</feature>
<dbReference type="AlphaFoldDB" id="A0A2W1NP93"/>
<name>A0A2W1NP93_PAEXE</name>
<dbReference type="InterPro" id="IPR007300">
    <property type="entry name" value="CidB/LrgB"/>
</dbReference>
<evidence type="ECO:0000256" key="1">
    <source>
        <dbReference type="ARBA" id="ARBA00004141"/>
    </source>
</evidence>
<dbReference type="EMBL" id="NHRJ02000005">
    <property type="protein sequence ID" value="PZE20733.1"/>
    <property type="molecule type" value="Genomic_DNA"/>
</dbReference>
<comment type="subcellular location">
    <subcellularLocation>
        <location evidence="1">Membrane</location>
        <topology evidence="1">Multi-pass membrane protein</topology>
    </subcellularLocation>
</comment>
<keyword evidence="7" id="KW-1185">Reference proteome</keyword>
<keyword evidence="4 5" id="KW-0472">Membrane</keyword>
<feature type="transmembrane region" description="Helical" evidence="5">
    <location>
        <begin position="28"/>
        <end position="51"/>
    </location>
</feature>
<proteinExistence type="predicted"/>
<evidence type="ECO:0000256" key="5">
    <source>
        <dbReference type="SAM" id="Phobius"/>
    </source>
</evidence>
<reference evidence="6" key="1">
    <citation type="submission" date="2018-06" db="EMBL/GenBank/DDBJ databases">
        <title>Paenibacillus xerothermodurans sp. nov. an extremely dry heat resistant spore forming bacterium isolated from the soil of Cape Canaveral, Florida.</title>
        <authorList>
            <person name="Seuylemezian A."/>
            <person name="Kaur N."/>
            <person name="Patil P."/>
            <person name="Patil P."/>
            <person name="Mayilraj S."/>
            <person name="Vaishampayan P."/>
        </authorList>
    </citation>
    <scope>NUCLEOTIDE SEQUENCE [LARGE SCALE GENOMIC DNA]</scope>
    <source>
        <strain evidence="6">ATCC 27380</strain>
    </source>
</reference>
<evidence type="ECO:0000256" key="3">
    <source>
        <dbReference type="ARBA" id="ARBA00022989"/>
    </source>
</evidence>
<dbReference type="Pfam" id="PF04172">
    <property type="entry name" value="LrgB"/>
    <property type="match status" value="1"/>
</dbReference>
<feature type="transmembrane region" description="Helical" evidence="5">
    <location>
        <begin position="145"/>
        <end position="165"/>
    </location>
</feature>
<evidence type="ECO:0000256" key="2">
    <source>
        <dbReference type="ARBA" id="ARBA00022692"/>
    </source>
</evidence>
<comment type="caution">
    <text evidence="6">The sequence shown here is derived from an EMBL/GenBank/DDBJ whole genome shotgun (WGS) entry which is preliminary data.</text>
</comment>
<evidence type="ECO:0000313" key="6">
    <source>
        <dbReference type="EMBL" id="PZE20733.1"/>
    </source>
</evidence>
<organism evidence="6 7">
    <name type="scientific">Paenibacillus xerothermodurans</name>
    <dbReference type="NCBI Taxonomy" id="1977292"/>
    <lineage>
        <taxon>Bacteria</taxon>
        <taxon>Bacillati</taxon>
        <taxon>Bacillota</taxon>
        <taxon>Bacilli</taxon>
        <taxon>Bacillales</taxon>
        <taxon>Paenibacillaceae</taxon>
        <taxon>Paenibacillus</taxon>
    </lineage>
</organism>
<dbReference type="GO" id="GO:0016020">
    <property type="term" value="C:membrane"/>
    <property type="evidence" value="ECO:0007669"/>
    <property type="project" value="UniProtKB-SubCell"/>
</dbReference>
<accession>A0A2W1NP93</accession>
<evidence type="ECO:0000256" key="4">
    <source>
        <dbReference type="ARBA" id="ARBA00023136"/>
    </source>
</evidence>
<keyword evidence="3 5" id="KW-1133">Transmembrane helix</keyword>
<evidence type="ECO:0000313" key="7">
    <source>
        <dbReference type="Proteomes" id="UP000214746"/>
    </source>
</evidence>
<dbReference type="OrthoDB" id="9811701at2"/>